<evidence type="ECO:0000313" key="2">
    <source>
        <dbReference type="EMBL" id="CEM12344.1"/>
    </source>
</evidence>
<evidence type="ECO:0000313" key="3">
    <source>
        <dbReference type="Proteomes" id="UP000041254"/>
    </source>
</evidence>
<organism evidence="2 3">
    <name type="scientific">Vitrella brassicaformis (strain CCMP3155)</name>
    <dbReference type="NCBI Taxonomy" id="1169540"/>
    <lineage>
        <taxon>Eukaryota</taxon>
        <taxon>Sar</taxon>
        <taxon>Alveolata</taxon>
        <taxon>Colpodellida</taxon>
        <taxon>Vitrellaceae</taxon>
        <taxon>Vitrella</taxon>
    </lineage>
</organism>
<sequence length="76" mass="8170">MCSTVIAEEAKLGEKPKAKVLPCSRHHQLPKSLISTHNKPPLLPGDDCDDLTRGPAGGPRLFKRAPLEQQEAGGCE</sequence>
<reference evidence="2 3" key="1">
    <citation type="submission" date="2014-11" db="EMBL/GenBank/DDBJ databases">
        <authorList>
            <person name="Zhu J."/>
            <person name="Qi W."/>
            <person name="Song R."/>
        </authorList>
    </citation>
    <scope>NUCLEOTIDE SEQUENCE [LARGE SCALE GENOMIC DNA]</scope>
</reference>
<dbReference type="InParanoid" id="A0A0G4FGF4"/>
<protein>
    <submittedName>
        <fullName evidence="2">Uncharacterized protein</fullName>
    </submittedName>
</protein>
<accession>A0A0G4FGF4</accession>
<feature type="region of interest" description="Disordered" evidence="1">
    <location>
        <begin position="31"/>
        <end position="76"/>
    </location>
</feature>
<proteinExistence type="predicted"/>
<dbReference type="Proteomes" id="UP000041254">
    <property type="component" value="Unassembled WGS sequence"/>
</dbReference>
<evidence type="ECO:0000256" key="1">
    <source>
        <dbReference type="SAM" id="MobiDB-lite"/>
    </source>
</evidence>
<dbReference type="VEuPathDB" id="CryptoDB:Vbra_15337"/>
<name>A0A0G4FGF4_VITBC</name>
<gene>
    <name evidence="2" type="ORF">Vbra_15337</name>
</gene>
<dbReference type="EMBL" id="CDMY01000436">
    <property type="protein sequence ID" value="CEM12344.1"/>
    <property type="molecule type" value="Genomic_DNA"/>
</dbReference>
<keyword evidence="3" id="KW-1185">Reference proteome</keyword>
<dbReference type="AlphaFoldDB" id="A0A0G4FGF4"/>